<keyword evidence="1" id="KW-0659">Purine metabolism</keyword>
<evidence type="ECO:0000256" key="1">
    <source>
        <dbReference type="ARBA" id="ARBA00022631"/>
    </source>
</evidence>
<dbReference type="Pfam" id="PF09349">
    <property type="entry name" value="OHCU_decarbox"/>
    <property type="match status" value="1"/>
</dbReference>
<dbReference type="EMBL" id="KV417513">
    <property type="protein sequence ID" value="KZP26595.1"/>
    <property type="molecule type" value="Genomic_DNA"/>
</dbReference>
<dbReference type="PANTHER" id="PTHR37987">
    <property type="entry name" value="CHROMOSOME 9, WHOLE GENOME SHOTGUN SEQUENCE"/>
    <property type="match status" value="1"/>
</dbReference>
<dbReference type="GO" id="GO:0006144">
    <property type="term" value="P:purine nucleobase metabolic process"/>
    <property type="evidence" value="ECO:0007669"/>
    <property type="project" value="UniProtKB-KW"/>
</dbReference>
<feature type="domain" description="Oxo-4-hydroxy-4-carboxy-5-ureidoimidazoline decarboxylase" evidence="2">
    <location>
        <begin position="23"/>
        <end position="164"/>
    </location>
</feature>
<sequence length="207" mass="22288">MESPIPSLAAILSSSDEPTSPLATTLSVLFESSQILFDRLVPQLATSFGSGPKVDSYTALIDRAISTIDGWDDAQKAQFVAGHPRIGESQHLSKFSANEQGVAGAHTQLNPAPPEVLERLAHLNACYERTYPGLRYITFVNGRSRAVIAEEMEDVLGFTHSLEKSEPPLSACKVVDVGGPTWTGEVNRAVTDVGRITKSRLDKLGLV</sequence>
<dbReference type="InterPro" id="IPR018020">
    <property type="entry name" value="OHCU_decarboxylase"/>
</dbReference>
<gene>
    <name evidence="3" type="ORF">FIBSPDRAFT_781757</name>
</gene>
<dbReference type="AlphaFoldDB" id="A0A166PZ14"/>
<keyword evidence="4" id="KW-1185">Reference proteome</keyword>
<proteinExistence type="predicted"/>
<evidence type="ECO:0000313" key="4">
    <source>
        <dbReference type="Proteomes" id="UP000076532"/>
    </source>
</evidence>
<name>A0A166PZ14_9AGAM</name>
<dbReference type="SUPFAM" id="SSF158694">
    <property type="entry name" value="UraD-Like"/>
    <property type="match status" value="1"/>
</dbReference>
<protein>
    <recommendedName>
        <fullName evidence="2">Oxo-4-hydroxy-4-carboxy-5-ureidoimidazoline decarboxylase domain-containing protein</fullName>
    </recommendedName>
</protein>
<accession>A0A166PZ14</accession>
<evidence type="ECO:0000313" key="3">
    <source>
        <dbReference type="EMBL" id="KZP26595.1"/>
    </source>
</evidence>
<dbReference type="Proteomes" id="UP000076532">
    <property type="component" value="Unassembled WGS sequence"/>
</dbReference>
<organism evidence="3 4">
    <name type="scientific">Athelia psychrophila</name>
    <dbReference type="NCBI Taxonomy" id="1759441"/>
    <lineage>
        <taxon>Eukaryota</taxon>
        <taxon>Fungi</taxon>
        <taxon>Dikarya</taxon>
        <taxon>Basidiomycota</taxon>
        <taxon>Agaricomycotina</taxon>
        <taxon>Agaricomycetes</taxon>
        <taxon>Agaricomycetidae</taxon>
        <taxon>Atheliales</taxon>
        <taxon>Atheliaceae</taxon>
        <taxon>Athelia</taxon>
    </lineage>
</organism>
<evidence type="ECO:0000259" key="2">
    <source>
        <dbReference type="Pfam" id="PF09349"/>
    </source>
</evidence>
<dbReference type="Gene3D" id="1.10.3330.10">
    <property type="entry name" value="Oxo-4-hydroxy-4-carboxy-5-ureidoimidazoline decarboxylase"/>
    <property type="match status" value="1"/>
</dbReference>
<reference evidence="3 4" key="1">
    <citation type="journal article" date="2016" name="Mol. Biol. Evol.">
        <title>Comparative Genomics of Early-Diverging Mushroom-Forming Fungi Provides Insights into the Origins of Lignocellulose Decay Capabilities.</title>
        <authorList>
            <person name="Nagy L.G."/>
            <person name="Riley R."/>
            <person name="Tritt A."/>
            <person name="Adam C."/>
            <person name="Daum C."/>
            <person name="Floudas D."/>
            <person name="Sun H."/>
            <person name="Yadav J.S."/>
            <person name="Pangilinan J."/>
            <person name="Larsson K.H."/>
            <person name="Matsuura K."/>
            <person name="Barry K."/>
            <person name="Labutti K."/>
            <person name="Kuo R."/>
            <person name="Ohm R.A."/>
            <person name="Bhattacharya S.S."/>
            <person name="Shirouzu T."/>
            <person name="Yoshinaga Y."/>
            <person name="Martin F.M."/>
            <person name="Grigoriev I.V."/>
            <person name="Hibbett D.S."/>
        </authorList>
    </citation>
    <scope>NUCLEOTIDE SEQUENCE [LARGE SCALE GENOMIC DNA]</scope>
    <source>
        <strain evidence="3 4">CBS 109695</strain>
    </source>
</reference>
<dbReference type="OrthoDB" id="5398391at2759"/>
<dbReference type="InterPro" id="IPR036778">
    <property type="entry name" value="OHCU_decarboxylase_sf"/>
</dbReference>
<dbReference type="PANTHER" id="PTHR37987:SF1">
    <property type="entry name" value="OXO-4-HYDROXY-4-CARBOXY-5-UREIDOIMIDAZOLINE DECARBOXYLASE DOMAIN-CONTAINING PROTEIN"/>
    <property type="match status" value="1"/>
</dbReference>